<dbReference type="Gene3D" id="2.40.37.10">
    <property type="entry name" value="Lyase, Ornithine Decarboxylase, Chain A, domain 1"/>
    <property type="match status" value="1"/>
</dbReference>
<keyword evidence="2" id="KW-0663">Pyridoxal phosphate</keyword>
<feature type="domain" description="Orn/DAP/Arg decarboxylase 2 N-terminal" evidence="3">
    <location>
        <begin position="44"/>
        <end position="254"/>
    </location>
</feature>
<comment type="cofactor">
    <cofactor evidence="1">
        <name>pyridoxal 5'-phosphate</name>
        <dbReference type="ChEBI" id="CHEBI:597326"/>
    </cofactor>
</comment>
<dbReference type="CDD" id="cd06842">
    <property type="entry name" value="PLPDE_III_Y4yA_like"/>
    <property type="match status" value="1"/>
</dbReference>
<dbReference type="PANTHER" id="PTHR43727">
    <property type="entry name" value="DIAMINOPIMELATE DECARBOXYLASE"/>
    <property type="match status" value="1"/>
</dbReference>
<dbReference type="Proteomes" id="UP001163156">
    <property type="component" value="Chromosome"/>
</dbReference>
<dbReference type="InterPro" id="IPR029066">
    <property type="entry name" value="PLP-binding_barrel"/>
</dbReference>
<organism evidence="4 5">
    <name type="scientific">Algoriphagus halophytocola</name>
    <dbReference type="NCBI Taxonomy" id="2991499"/>
    <lineage>
        <taxon>Bacteria</taxon>
        <taxon>Pseudomonadati</taxon>
        <taxon>Bacteroidota</taxon>
        <taxon>Cytophagia</taxon>
        <taxon>Cytophagales</taxon>
        <taxon>Cyclobacteriaceae</taxon>
        <taxon>Algoriphagus</taxon>
    </lineage>
</organism>
<evidence type="ECO:0000259" key="3">
    <source>
        <dbReference type="Pfam" id="PF02784"/>
    </source>
</evidence>
<dbReference type="Gene3D" id="3.20.20.10">
    <property type="entry name" value="Alanine racemase"/>
    <property type="match status" value="1"/>
</dbReference>
<dbReference type="EMBL" id="CP110226">
    <property type="protein sequence ID" value="UZD23572.1"/>
    <property type="molecule type" value="Genomic_DNA"/>
</dbReference>
<evidence type="ECO:0000313" key="5">
    <source>
        <dbReference type="Proteomes" id="UP001163156"/>
    </source>
</evidence>
<evidence type="ECO:0000256" key="1">
    <source>
        <dbReference type="ARBA" id="ARBA00001933"/>
    </source>
</evidence>
<dbReference type="RefSeq" id="WP_264810117.1">
    <property type="nucleotide sequence ID" value="NZ_CP110226.1"/>
</dbReference>
<evidence type="ECO:0000256" key="2">
    <source>
        <dbReference type="ARBA" id="ARBA00022898"/>
    </source>
</evidence>
<protein>
    <submittedName>
        <fullName evidence="4">Y4yA family PLP-dependent enzyme</fullName>
    </submittedName>
</protein>
<gene>
    <name evidence="4" type="ORF">OM944_03570</name>
</gene>
<reference evidence="4" key="1">
    <citation type="submission" date="2022-10" db="EMBL/GenBank/DDBJ databases">
        <title>Algoriphagus sp. a novel bacteria isolate from halophytes salicornia europaea.</title>
        <authorList>
            <person name="Peng Y."/>
            <person name="Jiang L."/>
            <person name="Lee J."/>
        </authorList>
    </citation>
    <scope>NUCLEOTIDE SEQUENCE</scope>
    <source>
        <strain evidence="4">TR-M5</strain>
    </source>
</reference>
<dbReference type="PANTHER" id="PTHR43727:SF2">
    <property type="entry name" value="GROUP IV DECARBOXYLASE"/>
    <property type="match status" value="1"/>
</dbReference>
<name>A0ABY6MME6_9BACT</name>
<dbReference type="SUPFAM" id="SSF50621">
    <property type="entry name" value="Alanine racemase C-terminal domain-like"/>
    <property type="match status" value="1"/>
</dbReference>
<dbReference type="InterPro" id="IPR000183">
    <property type="entry name" value="Orn/DAP/Arg_de-COase"/>
</dbReference>
<dbReference type="PRINTS" id="PR01179">
    <property type="entry name" value="ODADCRBXLASE"/>
</dbReference>
<proteinExistence type="predicted"/>
<keyword evidence="5" id="KW-1185">Reference proteome</keyword>
<dbReference type="PROSITE" id="PS00878">
    <property type="entry name" value="ODR_DC_2_1"/>
    <property type="match status" value="1"/>
</dbReference>
<sequence>MNHLPKLSPKVAPWINELEAQPQLLHRLLEKYGSPVNIHFPKSMEENYRDFQQVFDEYSIKHQVFFARKANKSKNLVEQAHSLGMGIDTASLGELKDCLQMGIAAEKLVVTAAVKNRELIRLAVENQVLIVLDNADECELAQEVARELDLHVNVAFRISGFEVKGKKLYSRFGFDVEKISEFILRYLLRKKRFDCLKYKGLHFHLNGYSTQERALAISHCLDIAKELKPHGLVTEFVDIGGGFLVNYLESQEEWVHFRAELEKAVLGNRAEITFENNGLGLSKVNHELHGELKIYPFWNSKSKGAFLKAILSAETSQGNMLSERILKSGIEVRMEPGRSLLDQVGVTVARVAFRKNDSRNDWLVGLEMNMTQLLSGSADFLLDPILLYQNPDVVKDQEVAVYFTGAYCLERDVILKRKIALPKLPEVGDLVIFVNTAGYMMHFFESSAHLFPLAENLYWNRKQDRVEFADFQTDL</sequence>
<dbReference type="InterPro" id="IPR009006">
    <property type="entry name" value="Ala_racemase/Decarboxylase_C"/>
</dbReference>
<dbReference type="InterPro" id="IPR022644">
    <property type="entry name" value="De-COase2_N"/>
</dbReference>
<dbReference type="InterPro" id="IPR022653">
    <property type="entry name" value="De-COase2_pyr-phos_BS"/>
</dbReference>
<dbReference type="SUPFAM" id="SSF51419">
    <property type="entry name" value="PLP-binding barrel"/>
    <property type="match status" value="1"/>
</dbReference>
<accession>A0ABY6MME6</accession>
<dbReference type="Pfam" id="PF02784">
    <property type="entry name" value="Orn_Arg_deC_N"/>
    <property type="match status" value="1"/>
</dbReference>
<dbReference type="InterPro" id="IPR042152">
    <property type="entry name" value="Y4yA-like"/>
</dbReference>
<evidence type="ECO:0000313" key="4">
    <source>
        <dbReference type="EMBL" id="UZD23572.1"/>
    </source>
</evidence>